<evidence type="ECO:0000256" key="1">
    <source>
        <dbReference type="ARBA" id="ARBA00004141"/>
    </source>
</evidence>
<evidence type="ECO:0000313" key="10">
    <source>
        <dbReference type="EMBL" id="KAK3711810.1"/>
    </source>
</evidence>
<keyword evidence="2 8" id="KW-0812">Transmembrane</keyword>
<dbReference type="SUPFAM" id="SSF81321">
    <property type="entry name" value="Family A G protein-coupled receptor-like"/>
    <property type="match status" value="1"/>
</dbReference>
<evidence type="ECO:0000256" key="5">
    <source>
        <dbReference type="ARBA" id="ARBA00023136"/>
    </source>
</evidence>
<organism evidence="10 11">
    <name type="scientific">Elysia crispata</name>
    <name type="common">lettuce slug</name>
    <dbReference type="NCBI Taxonomy" id="231223"/>
    <lineage>
        <taxon>Eukaryota</taxon>
        <taxon>Metazoa</taxon>
        <taxon>Spiralia</taxon>
        <taxon>Lophotrochozoa</taxon>
        <taxon>Mollusca</taxon>
        <taxon>Gastropoda</taxon>
        <taxon>Heterobranchia</taxon>
        <taxon>Euthyneura</taxon>
        <taxon>Panpulmonata</taxon>
        <taxon>Sacoglossa</taxon>
        <taxon>Placobranchoidea</taxon>
        <taxon>Plakobranchidae</taxon>
        <taxon>Elysia</taxon>
    </lineage>
</organism>
<keyword evidence="5 8" id="KW-0472">Membrane</keyword>
<dbReference type="PANTHER" id="PTHR24243:SF208">
    <property type="entry name" value="PYROKININ-1 RECEPTOR"/>
    <property type="match status" value="1"/>
</dbReference>
<evidence type="ECO:0000256" key="8">
    <source>
        <dbReference type="SAM" id="Phobius"/>
    </source>
</evidence>
<evidence type="ECO:0000256" key="6">
    <source>
        <dbReference type="ARBA" id="ARBA00023170"/>
    </source>
</evidence>
<dbReference type="PROSITE" id="PS50262">
    <property type="entry name" value="G_PROTEIN_RECEP_F1_2"/>
    <property type="match status" value="1"/>
</dbReference>
<feature type="transmembrane region" description="Helical" evidence="8">
    <location>
        <begin position="138"/>
        <end position="159"/>
    </location>
</feature>
<evidence type="ECO:0000313" key="11">
    <source>
        <dbReference type="Proteomes" id="UP001283361"/>
    </source>
</evidence>
<feature type="transmembrane region" description="Helical" evidence="8">
    <location>
        <begin position="83"/>
        <end position="106"/>
    </location>
</feature>
<dbReference type="AlphaFoldDB" id="A0AAE0XUY4"/>
<dbReference type="GO" id="GO:0004930">
    <property type="term" value="F:G protein-coupled receptor activity"/>
    <property type="evidence" value="ECO:0007669"/>
    <property type="project" value="UniProtKB-KW"/>
</dbReference>
<feature type="transmembrane region" description="Helical" evidence="8">
    <location>
        <begin position="49"/>
        <end position="71"/>
    </location>
</feature>
<evidence type="ECO:0000256" key="3">
    <source>
        <dbReference type="ARBA" id="ARBA00022989"/>
    </source>
</evidence>
<dbReference type="Proteomes" id="UP001283361">
    <property type="component" value="Unassembled WGS sequence"/>
</dbReference>
<feature type="domain" description="G-protein coupled receptors family 1 profile" evidence="9">
    <location>
        <begin position="1"/>
        <end position="258"/>
    </location>
</feature>
<sequence>MSDLTFLTLISPTMWGFAIDALVRPSPWPFDQRLLFFLLYYPAYVTYDLSAFISVSLGVIRCACVTMPLKFKLVFTKSRTIKWLLLLVVLAVALRMPLLTINRIAWRTDPETNLSTPYLVAVNRLSITKAADILNRGFVLNFSFIIMVACVLVLTYNLYRASMVRRTFTAKRAPTSDQFSEKSAAKGLSSRDLQVVKSVVLVCSIYILTQVPNVNVSCTRLIDPKFDDGSGFDDLFGIIAQINNTCSYLNASVNIFVYYNYNSKFRPVFCSLLTARCAPR</sequence>
<comment type="caution">
    <text evidence="10">The sequence shown here is derived from an EMBL/GenBank/DDBJ whole genome shotgun (WGS) entry which is preliminary data.</text>
</comment>
<evidence type="ECO:0000256" key="7">
    <source>
        <dbReference type="ARBA" id="ARBA00023224"/>
    </source>
</evidence>
<dbReference type="EMBL" id="JAWDGP010007596">
    <property type="protein sequence ID" value="KAK3711810.1"/>
    <property type="molecule type" value="Genomic_DNA"/>
</dbReference>
<evidence type="ECO:0000256" key="4">
    <source>
        <dbReference type="ARBA" id="ARBA00023040"/>
    </source>
</evidence>
<dbReference type="GO" id="GO:0005886">
    <property type="term" value="C:plasma membrane"/>
    <property type="evidence" value="ECO:0007669"/>
    <property type="project" value="TreeGrafter"/>
</dbReference>
<keyword evidence="3 8" id="KW-1133">Transmembrane helix</keyword>
<gene>
    <name evidence="10" type="ORF">RRG08_037014</name>
</gene>
<reference evidence="10" key="1">
    <citation type="journal article" date="2023" name="G3 (Bethesda)">
        <title>A reference genome for the long-term kleptoplast-retaining sea slug Elysia crispata morphotype clarki.</title>
        <authorList>
            <person name="Eastman K.E."/>
            <person name="Pendleton A.L."/>
            <person name="Shaikh M.A."/>
            <person name="Suttiyut T."/>
            <person name="Ogas R."/>
            <person name="Tomko P."/>
            <person name="Gavelis G."/>
            <person name="Widhalm J.R."/>
            <person name="Wisecaver J.H."/>
        </authorList>
    </citation>
    <scope>NUCLEOTIDE SEQUENCE</scope>
    <source>
        <strain evidence="10">ECLA1</strain>
    </source>
</reference>
<dbReference type="InterPro" id="IPR017452">
    <property type="entry name" value="GPCR_Rhodpsn_7TM"/>
</dbReference>
<protein>
    <recommendedName>
        <fullName evidence="9">G-protein coupled receptors family 1 profile domain-containing protein</fullName>
    </recommendedName>
</protein>
<keyword evidence="6" id="KW-0675">Receptor</keyword>
<evidence type="ECO:0000256" key="2">
    <source>
        <dbReference type="ARBA" id="ARBA00022692"/>
    </source>
</evidence>
<name>A0AAE0XUY4_9GAST</name>
<accession>A0AAE0XUY4</accession>
<dbReference type="PANTHER" id="PTHR24243">
    <property type="entry name" value="G-PROTEIN COUPLED RECEPTOR"/>
    <property type="match status" value="1"/>
</dbReference>
<proteinExistence type="predicted"/>
<comment type="subcellular location">
    <subcellularLocation>
        <location evidence="1">Membrane</location>
        <topology evidence="1">Multi-pass membrane protein</topology>
    </subcellularLocation>
</comment>
<evidence type="ECO:0000259" key="9">
    <source>
        <dbReference type="PROSITE" id="PS50262"/>
    </source>
</evidence>
<keyword evidence="11" id="KW-1185">Reference proteome</keyword>
<dbReference type="Gene3D" id="1.20.1070.10">
    <property type="entry name" value="Rhodopsin 7-helix transmembrane proteins"/>
    <property type="match status" value="1"/>
</dbReference>
<keyword evidence="4" id="KW-0297">G-protein coupled receptor</keyword>
<keyword evidence="7" id="KW-0807">Transducer</keyword>